<dbReference type="EMBL" id="JABSTQ010009178">
    <property type="protein sequence ID" value="KAG0432075.1"/>
    <property type="molecule type" value="Genomic_DNA"/>
</dbReference>
<comment type="caution">
    <text evidence="1">The sequence shown here is derived from an EMBL/GenBank/DDBJ whole genome shotgun (WGS) entry which is preliminary data.</text>
</comment>
<sequence>MQRLSVYVDSKLLRRPGREKLLHSVKNAKRTTRMMMHRDHGNPEQNEWVKKANFLVDFLVSEYSNETNAPTVELLWMPVAWNDEQTFLGARAKQMHLPHLALVRQNCEHLETGFPGDFFGDRDSMVASYVEARDVDVVISKTEDEGFTDILVLYDEKFALYGMGLLMRRVQRSNVTFSYLRLSPDRKLVKRGIETVFRSQAERNSLYSGFGVLVFSNYTLAEQLEADLVIENSMDPNIILVVFYNGWDLGLNSWYYTRVTSYPYEKLIHVILRSFPRNVRNRMKRASQALDGKYHV</sequence>
<feature type="non-terminal residue" evidence="1">
    <location>
        <position position="296"/>
    </location>
</feature>
<evidence type="ECO:0000313" key="2">
    <source>
        <dbReference type="Proteomes" id="UP000805193"/>
    </source>
</evidence>
<keyword evidence="2" id="KW-1185">Reference proteome</keyword>
<reference evidence="1 2" key="1">
    <citation type="journal article" date="2020" name="Cell">
        <title>Large-Scale Comparative Analyses of Tick Genomes Elucidate Their Genetic Diversity and Vector Capacities.</title>
        <authorList>
            <consortium name="Tick Genome and Microbiome Consortium (TIGMIC)"/>
            <person name="Jia N."/>
            <person name="Wang J."/>
            <person name="Shi W."/>
            <person name="Du L."/>
            <person name="Sun Y."/>
            <person name="Zhan W."/>
            <person name="Jiang J.F."/>
            <person name="Wang Q."/>
            <person name="Zhang B."/>
            <person name="Ji P."/>
            <person name="Bell-Sakyi L."/>
            <person name="Cui X.M."/>
            <person name="Yuan T.T."/>
            <person name="Jiang B.G."/>
            <person name="Yang W.F."/>
            <person name="Lam T.T."/>
            <person name="Chang Q.C."/>
            <person name="Ding S.J."/>
            <person name="Wang X.J."/>
            <person name="Zhu J.G."/>
            <person name="Ruan X.D."/>
            <person name="Zhao L."/>
            <person name="Wei J.T."/>
            <person name="Ye R.Z."/>
            <person name="Que T.C."/>
            <person name="Du C.H."/>
            <person name="Zhou Y.H."/>
            <person name="Cheng J.X."/>
            <person name="Dai P.F."/>
            <person name="Guo W.B."/>
            <person name="Han X.H."/>
            <person name="Huang E.J."/>
            <person name="Li L.F."/>
            <person name="Wei W."/>
            <person name="Gao Y.C."/>
            <person name="Liu J.Z."/>
            <person name="Shao H.Z."/>
            <person name="Wang X."/>
            <person name="Wang C.C."/>
            <person name="Yang T.C."/>
            <person name="Huo Q.B."/>
            <person name="Li W."/>
            <person name="Chen H.Y."/>
            <person name="Chen S.E."/>
            <person name="Zhou L.G."/>
            <person name="Ni X.B."/>
            <person name="Tian J.H."/>
            <person name="Sheng Y."/>
            <person name="Liu T."/>
            <person name="Pan Y.S."/>
            <person name="Xia L.Y."/>
            <person name="Li J."/>
            <person name="Zhao F."/>
            <person name="Cao W.C."/>
        </authorList>
    </citation>
    <scope>NUCLEOTIDE SEQUENCE [LARGE SCALE GENOMIC DNA]</scope>
    <source>
        <strain evidence="1">Iper-2018</strain>
    </source>
</reference>
<organism evidence="1 2">
    <name type="scientific">Ixodes persulcatus</name>
    <name type="common">Taiga tick</name>
    <dbReference type="NCBI Taxonomy" id="34615"/>
    <lineage>
        <taxon>Eukaryota</taxon>
        <taxon>Metazoa</taxon>
        <taxon>Ecdysozoa</taxon>
        <taxon>Arthropoda</taxon>
        <taxon>Chelicerata</taxon>
        <taxon>Arachnida</taxon>
        <taxon>Acari</taxon>
        <taxon>Parasitiformes</taxon>
        <taxon>Ixodida</taxon>
        <taxon>Ixodoidea</taxon>
        <taxon>Ixodidae</taxon>
        <taxon>Ixodinae</taxon>
        <taxon>Ixodes</taxon>
    </lineage>
</organism>
<evidence type="ECO:0000313" key="1">
    <source>
        <dbReference type="EMBL" id="KAG0432075.1"/>
    </source>
</evidence>
<protein>
    <submittedName>
        <fullName evidence="1">Uncharacterized protein</fullName>
    </submittedName>
</protein>
<dbReference type="Proteomes" id="UP000805193">
    <property type="component" value="Unassembled WGS sequence"/>
</dbReference>
<name>A0AC60QDA5_IXOPE</name>
<proteinExistence type="predicted"/>
<gene>
    <name evidence="1" type="ORF">HPB47_021173</name>
</gene>
<accession>A0AC60QDA5</accession>